<dbReference type="PANTHER" id="PTHR46268:SF6">
    <property type="entry name" value="UNIVERSAL STRESS PROTEIN UP12"/>
    <property type="match status" value="1"/>
</dbReference>
<evidence type="ECO:0000313" key="3">
    <source>
        <dbReference type="EMBL" id="QEC79569.1"/>
    </source>
</evidence>
<proteinExistence type="inferred from homology"/>
<accession>A0A5B8W7G2</accession>
<reference evidence="3 4" key="1">
    <citation type="journal article" date="2013" name="J. Microbiol.">
        <title>Mucilaginibacter ginsenosidivorax sp. nov., with ginsenoside converting activity isolated from sediment.</title>
        <authorList>
            <person name="Kim J.K."/>
            <person name="Choi T.E."/>
            <person name="Liu Q.M."/>
            <person name="Park H.Y."/>
            <person name="Yi T.H."/>
            <person name="Yoon M.H."/>
            <person name="Kim S.C."/>
            <person name="Im W.T."/>
        </authorList>
    </citation>
    <scope>NUCLEOTIDE SEQUENCE [LARGE SCALE GENOMIC DNA]</scope>
    <source>
        <strain evidence="3 4">KHI28</strain>
    </source>
</reference>
<comment type="similarity">
    <text evidence="1">Belongs to the universal stress protein A family.</text>
</comment>
<evidence type="ECO:0000313" key="4">
    <source>
        <dbReference type="Proteomes" id="UP000321362"/>
    </source>
</evidence>
<dbReference type="OrthoDB" id="9788959at2"/>
<gene>
    <name evidence="3" type="ORF">FSB76_27800</name>
</gene>
<evidence type="ECO:0000259" key="2">
    <source>
        <dbReference type="Pfam" id="PF00582"/>
    </source>
</evidence>
<dbReference type="AlphaFoldDB" id="A0A5B8W7G2"/>
<evidence type="ECO:0000256" key="1">
    <source>
        <dbReference type="ARBA" id="ARBA00008791"/>
    </source>
</evidence>
<dbReference type="CDD" id="cd00293">
    <property type="entry name" value="USP-like"/>
    <property type="match status" value="1"/>
</dbReference>
<dbReference type="Gene3D" id="3.40.50.12370">
    <property type="match status" value="1"/>
</dbReference>
<dbReference type="Proteomes" id="UP000321362">
    <property type="component" value="Chromosome"/>
</dbReference>
<feature type="domain" description="UspA" evidence="2">
    <location>
        <begin position="2"/>
        <end position="153"/>
    </location>
</feature>
<dbReference type="PANTHER" id="PTHR46268">
    <property type="entry name" value="STRESS RESPONSE PROTEIN NHAX"/>
    <property type="match status" value="1"/>
</dbReference>
<dbReference type="InterPro" id="IPR006015">
    <property type="entry name" value="Universal_stress_UspA"/>
</dbReference>
<dbReference type="KEGG" id="mgk:FSB76_27800"/>
<feature type="domain" description="UspA" evidence="2">
    <location>
        <begin position="162"/>
        <end position="287"/>
    </location>
</feature>
<dbReference type="EMBL" id="CP042437">
    <property type="protein sequence ID" value="QEC79569.1"/>
    <property type="molecule type" value="Genomic_DNA"/>
</dbReference>
<keyword evidence="4" id="KW-1185">Reference proteome</keyword>
<sequence>MNKILVPTDFSPCAVNASHYALQLATRLRVGVHICHAILIPVQTLAVNPDAWATSDYSHLETATMDALSVTAGEMEKEMAHELAANAGNFTPHVDYSCHMGLVADVVERVVDEKRLSLVVMGMSGAGELSRLFMGSSTRSVIDHAKFPVLLVPRKVKFKPLKKIAFTTDMLAGDIDVLNSVAEIARYFNAEILIAHITSPDEDARMDDKQITQFLSEVTDKINYPKIYYRNVKSADVDEGLDWLCKHGQIDMIATVHRHQNFLERIFSGSYTQRLAKHVEIPLLVYPAIAAGK</sequence>
<dbReference type="SUPFAM" id="SSF52402">
    <property type="entry name" value="Adenine nucleotide alpha hydrolases-like"/>
    <property type="match status" value="2"/>
</dbReference>
<dbReference type="RefSeq" id="WP_147059296.1">
    <property type="nucleotide sequence ID" value="NZ_CP042437.1"/>
</dbReference>
<dbReference type="PRINTS" id="PR01438">
    <property type="entry name" value="UNVRSLSTRESS"/>
</dbReference>
<dbReference type="InterPro" id="IPR006016">
    <property type="entry name" value="UspA"/>
</dbReference>
<organism evidence="3 4">
    <name type="scientific">Mucilaginibacter ginsenosidivorax</name>
    <dbReference type="NCBI Taxonomy" id="862126"/>
    <lineage>
        <taxon>Bacteria</taxon>
        <taxon>Pseudomonadati</taxon>
        <taxon>Bacteroidota</taxon>
        <taxon>Sphingobacteriia</taxon>
        <taxon>Sphingobacteriales</taxon>
        <taxon>Sphingobacteriaceae</taxon>
        <taxon>Mucilaginibacter</taxon>
    </lineage>
</organism>
<protein>
    <recommendedName>
        <fullName evidence="2">UspA domain-containing protein</fullName>
    </recommendedName>
</protein>
<name>A0A5B8W7G2_9SPHI</name>
<dbReference type="Pfam" id="PF00582">
    <property type="entry name" value="Usp"/>
    <property type="match status" value="2"/>
</dbReference>